<sequence>MPNEVIMPKVDMDMASGKLATWHVAPGDWVEKGAPLFDIETDKAAMEVEAPASGFLHHVIAEGTDVPIGSTVAWLYGKDEAVGEPPNQSAAPAVETPADSPEPAAVAPAAAAVAAPAGETAGVGQGLRATPLARSLAREGGVDLGAISGSGPQGRVQGEDVRRALEAGRADATAEAVLPASALPSSPEWQTGPLSIIRSKGGTGIPVVLIHGFASDGASWAPLEAYLKHRPLIRIELPSHGKSPRLRIPDFASLAAELRRALEQMGEEKVHLIGHSLGGALALALADTRPRQVESLTLIAPAGLGPDINGQVLSGICRAHRAESLAPWLRCLVANPDMITDGYAKAAMAGRKDAALRAAQTALADVLFPDGTQGFDLRAALGRLDVPARIIWGRQDGIIPWQHALRASGQVALHLIEGAGHMPQVEVPDQIGKILRQHL</sequence>
<comment type="cofactor">
    <cofactor evidence="1">
        <name>(R)-lipoate</name>
        <dbReference type="ChEBI" id="CHEBI:83088"/>
    </cofactor>
</comment>
<dbReference type="PROSITE" id="PS00189">
    <property type="entry name" value="LIPOYL"/>
    <property type="match status" value="1"/>
</dbReference>
<dbReference type="Gene3D" id="4.10.320.10">
    <property type="entry name" value="E3-binding domain"/>
    <property type="match status" value="1"/>
</dbReference>
<comment type="similarity">
    <text evidence="2">Belongs to the 2-oxoacid dehydrogenase family.</text>
</comment>
<dbReference type="NCBIfam" id="NF011457">
    <property type="entry name" value="PRK14875.1"/>
    <property type="match status" value="1"/>
</dbReference>
<evidence type="ECO:0000313" key="7">
    <source>
        <dbReference type="EMBL" id="CUA95564.1"/>
    </source>
</evidence>
<dbReference type="Pfam" id="PF02817">
    <property type="entry name" value="E3_binding"/>
    <property type="match status" value="1"/>
</dbReference>
<evidence type="ECO:0000313" key="8">
    <source>
        <dbReference type="Proteomes" id="UP000183900"/>
    </source>
</evidence>
<dbReference type="Proteomes" id="UP000183900">
    <property type="component" value="Unassembled WGS sequence"/>
</dbReference>
<dbReference type="PROSITE" id="PS51826">
    <property type="entry name" value="PSBD"/>
    <property type="match status" value="1"/>
</dbReference>
<dbReference type="Pfam" id="PF00561">
    <property type="entry name" value="Abhydrolase_1"/>
    <property type="match status" value="1"/>
</dbReference>
<feature type="domain" description="Lipoyl-binding" evidence="5">
    <location>
        <begin position="2"/>
        <end position="76"/>
    </location>
</feature>
<dbReference type="InterPro" id="IPR000089">
    <property type="entry name" value="Biotin_lipoyl"/>
</dbReference>
<dbReference type="PANTHER" id="PTHR43798:SF5">
    <property type="entry name" value="MONOACYLGLYCEROL LIPASE ABHD6"/>
    <property type="match status" value="1"/>
</dbReference>
<dbReference type="InterPro" id="IPR003016">
    <property type="entry name" value="2-oxoA_DH_lipoyl-BS"/>
</dbReference>
<dbReference type="GO" id="GO:0046464">
    <property type="term" value="P:acylglycerol catabolic process"/>
    <property type="evidence" value="ECO:0007669"/>
    <property type="project" value="TreeGrafter"/>
</dbReference>
<keyword evidence="7" id="KW-0378">Hydrolase</keyword>
<dbReference type="EMBL" id="CYHE01000004">
    <property type="protein sequence ID" value="CUA95564.1"/>
    <property type="molecule type" value="Genomic_DNA"/>
</dbReference>
<feature type="region of interest" description="Disordered" evidence="4">
    <location>
        <begin position="83"/>
        <end position="102"/>
    </location>
</feature>
<dbReference type="GO" id="GO:0016020">
    <property type="term" value="C:membrane"/>
    <property type="evidence" value="ECO:0007669"/>
    <property type="project" value="TreeGrafter"/>
</dbReference>
<evidence type="ECO:0000256" key="2">
    <source>
        <dbReference type="ARBA" id="ARBA00007317"/>
    </source>
</evidence>
<evidence type="ECO:0000256" key="4">
    <source>
        <dbReference type="SAM" id="MobiDB-lite"/>
    </source>
</evidence>
<dbReference type="PRINTS" id="PR00111">
    <property type="entry name" value="ABHYDROLASE"/>
</dbReference>
<protein>
    <submittedName>
        <fullName evidence="7">Alpha/beta hydrolase family/e3 binding domain/Biotin-requiring enzyme</fullName>
    </submittedName>
</protein>
<name>A0A0K6HXC7_9HYPH</name>
<dbReference type="PROSITE" id="PS50968">
    <property type="entry name" value="BIOTINYL_LIPOYL"/>
    <property type="match status" value="1"/>
</dbReference>
<dbReference type="InterPro" id="IPR050266">
    <property type="entry name" value="AB_hydrolase_sf"/>
</dbReference>
<dbReference type="GO" id="GO:0016746">
    <property type="term" value="F:acyltransferase activity"/>
    <property type="evidence" value="ECO:0007669"/>
    <property type="project" value="InterPro"/>
</dbReference>
<dbReference type="InterPro" id="IPR004167">
    <property type="entry name" value="PSBD"/>
</dbReference>
<organism evidence="7 8">
    <name type="scientific">Pannonibacter indicus</name>
    <dbReference type="NCBI Taxonomy" id="466044"/>
    <lineage>
        <taxon>Bacteria</taxon>
        <taxon>Pseudomonadati</taxon>
        <taxon>Pseudomonadota</taxon>
        <taxon>Alphaproteobacteria</taxon>
        <taxon>Hyphomicrobiales</taxon>
        <taxon>Stappiaceae</taxon>
        <taxon>Pannonibacter</taxon>
    </lineage>
</organism>
<dbReference type="AlphaFoldDB" id="A0A0K6HXC7"/>
<dbReference type="PANTHER" id="PTHR43798">
    <property type="entry name" value="MONOACYLGLYCEROL LIPASE"/>
    <property type="match status" value="1"/>
</dbReference>
<proteinExistence type="inferred from homology"/>
<dbReference type="InterPro" id="IPR000073">
    <property type="entry name" value="AB_hydrolase_1"/>
</dbReference>
<dbReference type="InterPro" id="IPR029058">
    <property type="entry name" value="AB_hydrolase_fold"/>
</dbReference>
<dbReference type="SUPFAM" id="SSF51230">
    <property type="entry name" value="Single hybrid motif"/>
    <property type="match status" value="1"/>
</dbReference>
<evidence type="ECO:0000256" key="3">
    <source>
        <dbReference type="ARBA" id="ARBA00022823"/>
    </source>
</evidence>
<keyword evidence="8" id="KW-1185">Reference proteome</keyword>
<dbReference type="RefSeq" id="WP_055455359.1">
    <property type="nucleotide sequence ID" value="NZ_CYHE01000004.1"/>
</dbReference>
<reference evidence="8" key="1">
    <citation type="submission" date="2015-08" db="EMBL/GenBank/DDBJ databases">
        <authorList>
            <person name="Varghese N."/>
        </authorList>
    </citation>
    <scope>NUCLEOTIDE SEQUENCE [LARGE SCALE GENOMIC DNA]</scope>
    <source>
        <strain evidence="8">DSM 23407</strain>
    </source>
</reference>
<dbReference type="Gene3D" id="3.40.50.1820">
    <property type="entry name" value="alpha/beta hydrolase"/>
    <property type="match status" value="1"/>
</dbReference>
<dbReference type="InterPro" id="IPR011053">
    <property type="entry name" value="Single_hybrid_motif"/>
</dbReference>
<dbReference type="SUPFAM" id="SSF47005">
    <property type="entry name" value="Peripheral subunit-binding domain of 2-oxo acid dehydrogenase complex"/>
    <property type="match status" value="1"/>
</dbReference>
<evidence type="ECO:0000256" key="1">
    <source>
        <dbReference type="ARBA" id="ARBA00001938"/>
    </source>
</evidence>
<accession>A0A0K6HXC7</accession>
<dbReference type="GO" id="GO:0047372">
    <property type="term" value="F:monoacylglycerol lipase activity"/>
    <property type="evidence" value="ECO:0007669"/>
    <property type="project" value="TreeGrafter"/>
</dbReference>
<gene>
    <name evidence="7" type="ORF">Ga0061067_10456</name>
</gene>
<dbReference type="SUPFAM" id="SSF53474">
    <property type="entry name" value="alpha/beta-Hydrolases"/>
    <property type="match status" value="1"/>
</dbReference>
<dbReference type="InterPro" id="IPR036625">
    <property type="entry name" value="E3-bd_dom_sf"/>
</dbReference>
<dbReference type="CDD" id="cd06849">
    <property type="entry name" value="lipoyl_domain"/>
    <property type="match status" value="1"/>
</dbReference>
<dbReference type="OrthoDB" id="9804723at2"/>
<dbReference type="Gene3D" id="2.40.50.100">
    <property type="match status" value="1"/>
</dbReference>
<keyword evidence="3" id="KW-0450">Lipoyl</keyword>
<dbReference type="Pfam" id="PF00364">
    <property type="entry name" value="Biotin_lipoyl"/>
    <property type="match status" value="1"/>
</dbReference>
<evidence type="ECO:0000259" key="6">
    <source>
        <dbReference type="PROSITE" id="PS51826"/>
    </source>
</evidence>
<evidence type="ECO:0000259" key="5">
    <source>
        <dbReference type="PROSITE" id="PS50968"/>
    </source>
</evidence>
<feature type="domain" description="Peripheral subunit-binding (PSBD)" evidence="6">
    <location>
        <begin position="128"/>
        <end position="165"/>
    </location>
</feature>